<accession>A0A3N4NAL6</accession>
<dbReference type="OrthoDB" id="676614at2"/>
<dbReference type="AlphaFoldDB" id="A0A3N4NAL6"/>
<proteinExistence type="predicted"/>
<evidence type="ECO:0000313" key="2">
    <source>
        <dbReference type="Proteomes" id="UP000270856"/>
    </source>
</evidence>
<comment type="caution">
    <text evidence="1">The sequence shown here is derived from an EMBL/GenBank/DDBJ whole genome shotgun (WGS) entry which is preliminary data.</text>
</comment>
<evidence type="ECO:0000313" key="1">
    <source>
        <dbReference type="EMBL" id="RPD91227.1"/>
    </source>
</evidence>
<sequence>MSKILSLGFEFEHDYILIGINSTLEDYRLAYFLNREFNIKLNCKPEGLCFNDKDCSFSFYDYECNTSFSSWSLLANKQIHTSANANANNLFHEDTKTNYLINEKKEVDFFLKIDGDIDLEESELTKKIKNIKGVITSYIINPQNLKSKDYLIF</sequence>
<gene>
    <name evidence="1" type="ORF">EGM88_14920</name>
</gene>
<dbReference type="EMBL" id="RPFJ01000074">
    <property type="protein sequence ID" value="RPD91227.1"/>
    <property type="molecule type" value="Genomic_DNA"/>
</dbReference>
<dbReference type="InterPro" id="IPR047690">
    <property type="entry name" value="IPExxxVDY_fam"/>
</dbReference>
<dbReference type="Proteomes" id="UP000270856">
    <property type="component" value="Unassembled WGS sequence"/>
</dbReference>
<dbReference type="RefSeq" id="WP_123899204.1">
    <property type="nucleotide sequence ID" value="NZ_RPFJ01000074.1"/>
</dbReference>
<name>A0A3N4NAL6_9FLAO</name>
<keyword evidence="2" id="KW-1185">Reference proteome</keyword>
<protein>
    <submittedName>
        <fullName evidence="1">IPExxxVDY family protein</fullName>
    </submittedName>
</protein>
<reference evidence="1 2" key="1">
    <citation type="submission" date="2018-11" db="EMBL/GenBank/DDBJ databases">
        <title>Aureibaculum marinum gen. nov., sp. nov., a member of the family Flavobacteriaceae isolated from the Bohai Sea.</title>
        <authorList>
            <person name="Ji X."/>
        </authorList>
    </citation>
    <scope>NUCLEOTIDE SEQUENCE [LARGE SCALE GENOMIC DNA]</scope>
    <source>
        <strain evidence="1 2">BH-SD17</strain>
    </source>
</reference>
<organism evidence="1 2">
    <name type="scientific">Aureibaculum marinum</name>
    <dbReference type="NCBI Taxonomy" id="2487930"/>
    <lineage>
        <taxon>Bacteria</taxon>
        <taxon>Pseudomonadati</taxon>
        <taxon>Bacteroidota</taxon>
        <taxon>Flavobacteriia</taxon>
        <taxon>Flavobacteriales</taxon>
        <taxon>Flavobacteriaceae</taxon>
        <taxon>Aureibaculum</taxon>
    </lineage>
</organism>
<dbReference type="NCBIfam" id="NF033205">
    <property type="entry name" value="IPExxxVDY"/>
    <property type="match status" value="1"/>
</dbReference>